<proteinExistence type="predicted"/>
<gene>
    <name evidence="1" type="ORF">LY89DRAFT_322174</name>
</gene>
<dbReference type="RefSeq" id="XP_018063004.1">
    <property type="nucleotide sequence ID" value="XM_018206723.1"/>
</dbReference>
<dbReference type="InParanoid" id="A0A132B9H3"/>
<evidence type="ECO:0000313" key="2">
    <source>
        <dbReference type="Proteomes" id="UP000070700"/>
    </source>
</evidence>
<dbReference type="GeneID" id="28816449"/>
<dbReference type="PANTHER" id="PTHR35043">
    <property type="entry name" value="TRANSCRIPTION FACTOR DOMAIN-CONTAINING PROTEIN"/>
    <property type="match status" value="1"/>
</dbReference>
<protein>
    <submittedName>
        <fullName evidence="1">Uncharacterized protein</fullName>
    </submittedName>
</protein>
<dbReference type="Proteomes" id="UP000070700">
    <property type="component" value="Unassembled WGS sequence"/>
</dbReference>
<evidence type="ECO:0000313" key="1">
    <source>
        <dbReference type="EMBL" id="KUJ08649.1"/>
    </source>
</evidence>
<accession>A0A132B9H3</accession>
<dbReference type="OrthoDB" id="3061561at2759"/>
<dbReference type="KEGG" id="psco:LY89DRAFT_322174"/>
<name>A0A132B9H3_MOLSC</name>
<organism evidence="1 2">
    <name type="scientific">Mollisia scopiformis</name>
    <name type="common">Conifer needle endophyte fungus</name>
    <name type="synonym">Phialocephala scopiformis</name>
    <dbReference type="NCBI Taxonomy" id="149040"/>
    <lineage>
        <taxon>Eukaryota</taxon>
        <taxon>Fungi</taxon>
        <taxon>Dikarya</taxon>
        <taxon>Ascomycota</taxon>
        <taxon>Pezizomycotina</taxon>
        <taxon>Leotiomycetes</taxon>
        <taxon>Helotiales</taxon>
        <taxon>Mollisiaceae</taxon>
        <taxon>Mollisia</taxon>
    </lineage>
</organism>
<dbReference type="PANTHER" id="PTHR35043:SF8">
    <property type="entry name" value="DUF4220 DOMAIN-CONTAINING PROTEIN"/>
    <property type="match status" value="1"/>
</dbReference>
<dbReference type="AlphaFoldDB" id="A0A132B9H3"/>
<keyword evidence="2" id="KW-1185">Reference proteome</keyword>
<dbReference type="STRING" id="149040.A0A132B9H3"/>
<reference evidence="1 2" key="1">
    <citation type="submission" date="2015-10" db="EMBL/GenBank/DDBJ databases">
        <title>Full genome of DAOMC 229536 Phialocephala scopiformis, a fungal endophyte of spruce producing the potent anti-insectan compound rugulosin.</title>
        <authorList>
            <consortium name="DOE Joint Genome Institute"/>
            <person name="Walker A.K."/>
            <person name="Frasz S.L."/>
            <person name="Seifert K.A."/>
            <person name="Miller J.D."/>
            <person name="Mondo S.J."/>
            <person name="Labutti K."/>
            <person name="Lipzen A."/>
            <person name="Dockter R."/>
            <person name="Kennedy M."/>
            <person name="Grigoriev I.V."/>
            <person name="Spatafora J.W."/>
        </authorList>
    </citation>
    <scope>NUCLEOTIDE SEQUENCE [LARGE SCALE GENOMIC DNA]</scope>
    <source>
        <strain evidence="1 2">CBS 120377</strain>
    </source>
</reference>
<dbReference type="EMBL" id="KQ947434">
    <property type="protein sequence ID" value="KUJ08649.1"/>
    <property type="molecule type" value="Genomic_DNA"/>
</dbReference>
<sequence>MPIANMGGFRLNFVAADEQNLESIIRIEHGETQSTTLVLNAIQFAMMLRDGGITELPDLSDEDIQDKSKSDPFTKLVVLVQILWLVISIPTRAGMHYSTSQLEVLTLAFAVCSLLSYVFSWHKPQDVGTAFVLKGQPGFFHENETRERIIKLRQGQADSFRTAISAPGNRPKGDQLFSRIPNDSVSSLRQNLPLIIILLERGDHWLRSYLSHRLELYVSHNDRTLDLARIDTDCHLLSSVALLINGLSAGLAISEKQSGEAFASTLFDISKSMEAERPKANRPFSQIPDDVKVSIARYARYGLIET</sequence>